<dbReference type="CDD" id="cd09917">
    <property type="entry name" value="F-box_SF"/>
    <property type="match status" value="1"/>
</dbReference>
<comment type="caution">
    <text evidence="2">The sequence shown here is derived from an EMBL/GenBank/DDBJ whole genome shotgun (WGS) entry which is preliminary data.</text>
</comment>
<protein>
    <recommendedName>
        <fullName evidence="1">F-box domain-containing protein</fullName>
    </recommendedName>
</protein>
<reference evidence="2 3" key="1">
    <citation type="journal article" date="2016" name="Genome Biol. Evol.">
        <title>Draft genome sequence of an aflatoxigenic Aspergillus species, A. bombycis.</title>
        <authorList>
            <person name="Moore G.G."/>
            <person name="Mack B.M."/>
            <person name="Beltz S.B."/>
            <person name="Gilbert M.K."/>
        </authorList>
    </citation>
    <scope>NUCLEOTIDE SEQUENCE [LARGE SCALE GENOMIC DNA]</scope>
    <source>
        <strain evidence="3">NRRL 26010</strain>
    </source>
</reference>
<dbReference type="AlphaFoldDB" id="A0A1F8A201"/>
<dbReference type="OrthoDB" id="3437411at2759"/>
<organism evidence="2 3">
    <name type="scientific">Aspergillus bombycis</name>
    <dbReference type="NCBI Taxonomy" id="109264"/>
    <lineage>
        <taxon>Eukaryota</taxon>
        <taxon>Fungi</taxon>
        <taxon>Dikarya</taxon>
        <taxon>Ascomycota</taxon>
        <taxon>Pezizomycotina</taxon>
        <taxon>Eurotiomycetes</taxon>
        <taxon>Eurotiomycetidae</taxon>
        <taxon>Eurotiales</taxon>
        <taxon>Aspergillaceae</taxon>
        <taxon>Aspergillus</taxon>
    </lineage>
</organism>
<dbReference type="Proteomes" id="UP000179179">
    <property type="component" value="Unassembled WGS sequence"/>
</dbReference>
<keyword evidence="3" id="KW-1185">Reference proteome</keyword>
<sequence>MALLTDLPVEVHHRILSSLHSHRDVAALSIQCRSLHAICDMPMRKKYRRLCIDSNDSSLNEAFSLLMGILKRPTLGRYVRHIECIKGPPCFDDYTERTKSLRDLSDKDTQLLRNAICQAGFTGSETGRILNMVMQTEAGEERPWPPYFPTKSRMAYISQALTALLISVSPDLEALATPPPFFNYTGFYWPEQSHDFETVKFPLERLLRQVNSAPDEMPFLQNLRNFYVINNGDDTFDEDRFYMPMDFMGAMHLVHRLPSMEMIGTDILEEDENGAPRLEPRSSNISRIAIHHSALDIFYLANVISSCKVLRELQYSIGGRAISDGSTQRLNPKTLFFAILPYRETLEILDVDAEYYIGEFSPETVDAEELDELFEQSGGRRDADHVWTGTPSESLWGQSGSLREFHALKRLSVGVNTLMYYAQGVNLAKRPCFNLVDGLPPNLESLLIRGYQKGDCDMHDAQIDSLVAWIASGSSRLTEVQGITECIPHAEDVDDPDDDEAPLWARTTWFS</sequence>
<dbReference type="RefSeq" id="XP_022389469.1">
    <property type="nucleotide sequence ID" value="XM_022532605.1"/>
</dbReference>
<dbReference type="InterPro" id="IPR001810">
    <property type="entry name" value="F-box_dom"/>
</dbReference>
<proteinExistence type="predicted"/>
<dbReference type="Pfam" id="PF12937">
    <property type="entry name" value="F-box-like"/>
    <property type="match status" value="1"/>
</dbReference>
<dbReference type="SUPFAM" id="SSF81383">
    <property type="entry name" value="F-box domain"/>
    <property type="match status" value="1"/>
</dbReference>
<evidence type="ECO:0000259" key="1">
    <source>
        <dbReference type="Pfam" id="PF12937"/>
    </source>
</evidence>
<dbReference type="EMBL" id="LYCR01000038">
    <property type="protein sequence ID" value="OGM45752.1"/>
    <property type="molecule type" value="Genomic_DNA"/>
</dbReference>
<name>A0A1F8A201_9EURO</name>
<dbReference type="GeneID" id="34448866"/>
<dbReference type="InterPro" id="IPR036047">
    <property type="entry name" value="F-box-like_dom_sf"/>
</dbReference>
<evidence type="ECO:0000313" key="2">
    <source>
        <dbReference type="EMBL" id="OGM45752.1"/>
    </source>
</evidence>
<gene>
    <name evidence="2" type="ORF">ABOM_005476</name>
</gene>
<feature type="domain" description="F-box" evidence="1">
    <location>
        <begin position="5"/>
        <end position="51"/>
    </location>
</feature>
<dbReference type="STRING" id="109264.A0A1F8A201"/>
<evidence type="ECO:0000313" key="3">
    <source>
        <dbReference type="Proteomes" id="UP000179179"/>
    </source>
</evidence>
<accession>A0A1F8A201</accession>